<gene>
    <name evidence="3" type="ORF">SAMN02745223_02120</name>
    <name evidence="2" type="ORF">VW29_20340</name>
</gene>
<dbReference type="EMBL" id="LAJF01000156">
    <property type="protein sequence ID" value="KKB76115.1"/>
    <property type="molecule type" value="Genomic_DNA"/>
</dbReference>
<keyword evidence="4" id="KW-1185">Reference proteome</keyword>
<sequence length="139" mass="14176">MLFLKFAFAAGLLVTAAATPAFAQDAAAAPEAAVAVDPSGTFVDEYGTSFQFSLCGDGTDLCGVLTNLEGNSATEENLAFVGKQVMQATQTAANEWKGSLTAGGISAEATVTQVGPDTIEIQGCRAAILCQTLAYNRAS</sequence>
<dbReference type="EMBL" id="FQVC01000005">
    <property type="protein sequence ID" value="SHF22496.1"/>
    <property type="molecule type" value="Genomic_DNA"/>
</dbReference>
<evidence type="ECO:0008006" key="6">
    <source>
        <dbReference type="Google" id="ProtNLM"/>
    </source>
</evidence>
<evidence type="ECO:0000313" key="2">
    <source>
        <dbReference type="EMBL" id="KKB76115.1"/>
    </source>
</evidence>
<reference evidence="3 5" key="2">
    <citation type="submission" date="2016-11" db="EMBL/GenBank/DDBJ databases">
        <authorList>
            <person name="Jaros S."/>
            <person name="Januszkiewicz K."/>
            <person name="Wedrychowicz H."/>
        </authorList>
    </citation>
    <scope>NUCLEOTIDE SEQUENCE [LARGE SCALE GENOMIC DNA]</scope>
    <source>
        <strain evidence="3 5">DSM 17137</strain>
    </source>
</reference>
<evidence type="ECO:0000313" key="3">
    <source>
        <dbReference type="EMBL" id="SHF22496.1"/>
    </source>
</evidence>
<reference evidence="2 4" key="1">
    <citation type="submission" date="2015-03" db="EMBL/GenBank/DDBJ databases">
        <authorList>
            <person name="Hassan Y.I."/>
            <person name="Lepp D."/>
            <person name="Zhou T."/>
        </authorList>
    </citation>
    <scope>NUCLEOTIDE SEQUENCE [LARGE SCALE GENOMIC DNA]</scope>
    <source>
        <strain evidence="2 4">DSM 17137</strain>
    </source>
</reference>
<dbReference type="RefSeq" id="WP_046137124.1">
    <property type="nucleotide sequence ID" value="NZ_FQVC01000005.1"/>
</dbReference>
<organism evidence="2 4">
    <name type="scientific">Devosia limi DSM 17137</name>
    <dbReference type="NCBI Taxonomy" id="1121477"/>
    <lineage>
        <taxon>Bacteria</taxon>
        <taxon>Pseudomonadati</taxon>
        <taxon>Pseudomonadota</taxon>
        <taxon>Alphaproteobacteria</taxon>
        <taxon>Hyphomicrobiales</taxon>
        <taxon>Devosiaceae</taxon>
        <taxon>Devosia</taxon>
    </lineage>
</organism>
<keyword evidence="1" id="KW-0732">Signal</keyword>
<feature type="signal peptide" evidence="1">
    <location>
        <begin position="1"/>
        <end position="23"/>
    </location>
</feature>
<name>A0A0F5L1P8_9HYPH</name>
<dbReference type="OrthoDB" id="7949529at2"/>
<dbReference type="PATRIC" id="fig|1121477.3.peg.854"/>
<evidence type="ECO:0000313" key="5">
    <source>
        <dbReference type="Proteomes" id="UP000184533"/>
    </source>
</evidence>
<accession>A0A0F5L1P8</accession>
<feature type="chain" id="PRO_5015038223" description="DUF2147 domain-containing protein" evidence="1">
    <location>
        <begin position="24"/>
        <end position="139"/>
    </location>
</feature>
<evidence type="ECO:0000313" key="4">
    <source>
        <dbReference type="Proteomes" id="UP000033608"/>
    </source>
</evidence>
<proteinExistence type="predicted"/>
<dbReference type="AlphaFoldDB" id="A0A0F5L1P8"/>
<protein>
    <recommendedName>
        <fullName evidence="6">DUF2147 domain-containing protein</fullName>
    </recommendedName>
</protein>
<dbReference type="Proteomes" id="UP000184533">
    <property type="component" value="Unassembled WGS sequence"/>
</dbReference>
<evidence type="ECO:0000256" key="1">
    <source>
        <dbReference type="SAM" id="SignalP"/>
    </source>
</evidence>
<dbReference type="Proteomes" id="UP000033608">
    <property type="component" value="Unassembled WGS sequence"/>
</dbReference>